<keyword evidence="1 2" id="KW-0238">DNA-binding</keyword>
<dbReference type="Pfam" id="PF00440">
    <property type="entry name" value="TetR_N"/>
    <property type="match status" value="1"/>
</dbReference>
<comment type="caution">
    <text evidence="4">The sequence shown here is derived from an EMBL/GenBank/DDBJ whole genome shotgun (WGS) entry which is preliminary data.</text>
</comment>
<dbReference type="RefSeq" id="WP_006780160.1">
    <property type="nucleotide sequence ID" value="NZ_CP040506.1"/>
</dbReference>
<reference evidence="4 5" key="1">
    <citation type="submission" date="2011-08" db="EMBL/GenBank/DDBJ databases">
        <title>The Genome Sequence of Clostridium hathewayi WAL-18680.</title>
        <authorList>
            <consortium name="The Broad Institute Genome Sequencing Platform"/>
            <person name="Earl A."/>
            <person name="Ward D."/>
            <person name="Feldgarden M."/>
            <person name="Gevers D."/>
            <person name="Finegold S.M."/>
            <person name="Summanen P.H."/>
            <person name="Molitoris D.R."/>
            <person name="Song M."/>
            <person name="Daigneault M."/>
            <person name="Allen-Vercoe E."/>
            <person name="Young S.K."/>
            <person name="Zeng Q."/>
            <person name="Gargeya S."/>
            <person name="Fitzgerald M."/>
            <person name="Haas B."/>
            <person name="Abouelleil A."/>
            <person name="Alvarado L."/>
            <person name="Arachchi H.M."/>
            <person name="Berlin A."/>
            <person name="Brown A."/>
            <person name="Chapman S.B."/>
            <person name="Chen Z."/>
            <person name="Dunbar C."/>
            <person name="Freedman E."/>
            <person name="Gearin G."/>
            <person name="Gellesch M."/>
            <person name="Goldberg J."/>
            <person name="Griggs A."/>
            <person name="Gujja S."/>
            <person name="Heiman D."/>
            <person name="Howarth C."/>
            <person name="Larson L."/>
            <person name="Lui A."/>
            <person name="MacDonald P.J.P."/>
            <person name="Montmayeur A."/>
            <person name="Murphy C."/>
            <person name="Neiman D."/>
            <person name="Pearson M."/>
            <person name="Priest M."/>
            <person name="Roberts A."/>
            <person name="Saif S."/>
            <person name="Shea T."/>
            <person name="Shenoy N."/>
            <person name="Sisk P."/>
            <person name="Stolte C."/>
            <person name="Sykes S."/>
            <person name="Wortman J."/>
            <person name="Nusbaum C."/>
            <person name="Birren B."/>
        </authorList>
    </citation>
    <scope>NUCLEOTIDE SEQUENCE [LARGE SCALE GENOMIC DNA]</scope>
    <source>
        <strain evidence="4 5">WAL-18680</strain>
    </source>
</reference>
<dbReference type="Gene3D" id="1.10.357.10">
    <property type="entry name" value="Tetracycline Repressor, domain 2"/>
    <property type="match status" value="1"/>
</dbReference>
<dbReference type="InterPro" id="IPR050624">
    <property type="entry name" value="HTH-type_Tx_Regulator"/>
</dbReference>
<evidence type="ECO:0000313" key="4">
    <source>
        <dbReference type="EMBL" id="EHI59849.1"/>
    </source>
</evidence>
<accession>G5IFA3</accession>
<dbReference type="Proteomes" id="UP000005384">
    <property type="component" value="Unassembled WGS sequence"/>
</dbReference>
<evidence type="ECO:0000256" key="1">
    <source>
        <dbReference type="ARBA" id="ARBA00023125"/>
    </source>
</evidence>
<dbReference type="PANTHER" id="PTHR43479">
    <property type="entry name" value="ACREF/ENVCD OPERON REPRESSOR-RELATED"/>
    <property type="match status" value="1"/>
</dbReference>
<dbReference type="InterPro" id="IPR001647">
    <property type="entry name" value="HTH_TetR"/>
</dbReference>
<feature type="domain" description="HTH tetR-type" evidence="3">
    <location>
        <begin position="9"/>
        <end position="69"/>
    </location>
</feature>
<dbReference type="EMBL" id="ADLN01000044">
    <property type="protein sequence ID" value="EHI59849.1"/>
    <property type="molecule type" value="Genomic_DNA"/>
</dbReference>
<evidence type="ECO:0000313" key="5">
    <source>
        <dbReference type="Proteomes" id="UP000005384"/>
    </source>
</evidence>
<dbReference type="PANTHER" id="PTHR43479:SF11">
    <property type="entry name" value="ACREF_ENVCD OPERON REPRESSOR-RELATED"/>
    <property type="match status" value="1"/>
</dbReference>
<sequence length="184" mass="22627">MKKSNPIAEQSKQWLAQSLFDLMEKQNYSEITITEISENAQLARRTFYRNFRSKEDVVIYSCTQLCESYMRYLDEDMEYSIRHIIQVYFTFWQEHIDYLTVLTDHHLICHLIDVSNEYWPQIYGRFREYWKADCSDKELEYCLLFNMGGLWNLLMKWLYDENRETPLEMERMIHKSLHYFMKSI</sequence>
<dbReference type="InterPro" id="IPR009057">
    <property type="entry name" value="Homeodomain-like_sf"/>
</dbReference>
<dbReference type="PROSITE" id="PS50977">
    <property type="entry name" value="HTH_TETR_2"/>
    <property type="match status" value="1"/>
</dbReference>
<name>G5IFA3_9FIRM</name>
<proteinExistence type="predicted"/>
<keyword evidence="5" id="KW-1185">Reference proteome</keyword>
<organism evidence="4 5">
    <name type="scientific">Hungatella hathewayi WAL-18680</name>
    <dbReference type="NCBI Taxonomy" id="742737"/>
    <lineage>
        <taxon>Bacteria</taxon>
        <taxon>Bacillati</taxon>
        <taxon>Bacillota</taxon>
        <taxon>Clostridia</taxon>
        <taxon>Lachnospirales</taxon>
        <taxon>Lachnospiraceae</taxon>
        <taxon>Hungatella</taxon>
    </lineage>
</organism>
<feature type="DNA-binding region" description="H-T-H motif" evidence="2">
    <location>
        <begin position="32"/>
        <end position="51"/>
    </location>
</feature>
<evidence type="ECO:0000256" key="2">
    <source>
        <dbReference type="PROSITE-ProRule" id="PRU00335"/>
    </source>
</evidence>
<dbReference type="GO" id="GO:0003677">
    <property type="term" value="F:DNA binding"/>
    <property type="evidence" value="ECO:0007669"/>
    <property type="project" value="UniProtKB-UniRule"/>
</dbReference>
<dbReference type="AlphaFoldDB" id="G5IFA3"/>
<dbReference type="OrthoDB" id="9810250at2"/>
<gene>
    <name evidence="4" type="ORF">HMPREF9473_02180</name>
</gene>
<dbReference type="SUPFAM" id="SSF46689">
    <property type="entry name" value="Homeodomain-like"/>
    <property type="match status" value="1"/>
</dbReference>
<protein>
    <recommendedName>
        <fullName evidence="3">HTH tetR-type domain-containing protein</fullName>
    </recommendedName>
</protein>
<evidence type="ECO:0000259" key="3">
    <source>
        <dbReference type="PROSITE" id="PS50977"/>
    </source>
</evidence>
<dbReference type="HOGENOM" id="CLU_087539_6_0_9"/>
<dbReference type="PATRIC" id="fig|742737.3.peg.2206"/>